<dbReference type="PANTHER" id="PTHR32479:SF17">
    <property type="entry name" value="GLYCOLATE OXIDASE IRON-SULFUR SUBUNIT"/>
    <property type="match status" value="1"/>
</dbReference>
<keyword evidence="1 6" id="KW-0004">4Fe-4S</keyword>
<dbReference type="PROSITE" id="PS51379">
    <property type="entry name" value="4FE4S_FER_2"/>
    <property type="match status" value="2"/>
</dbReference>
<keyword evidence="4 6" id="KW-0408">Iron</keyword>
<evidence type="ECO:0000313" key="8">
    <source>
        <dbReference type="EMBL" id="NEX18892.1"/>
    </source>
</evidence>
<reference evidence="9" key="1">
    <citation type="journal article" date="2020" name="Microbiol. Resour. Announc.">
        <title>Draft Genome Sequences of Thiorhodococcus mannitoliphagus and Thiorhodococcus minor, Purple Sulfur Photosynthetic Bacteria in the Gammaproteobacterial Family Chromatiaceae.</title>
        <authorList>
            <person name="Aviles F.A."/>
            <person name="Meyer T.E."/>
            <person name="Kyndt J.A."/>
        </authorList>
    </citation>
    <scope>NUCLEOTIDE SEQUENCE [LARGE SCALE GENOMIC DNA]</scope>
    <source>
        <strain evidence="9">DSM 18266</strain>
    </source>
</reference>
<evidence type="ECO:0000259" key="7">
    <source>
        <dbReference type="PROSITE" id="PS51379"/>
    </source>
</evidence>
<evidence type="ECO:0000256" key="4">
    <source>
        <dbReference type="ARBA" id="ARBA00023004"/>
    </source>
</evidence>
<feature type="domain" description="4Fe-4S ferredoxin-type" evidence="7">
    <location>
        <begin position="14"/>
        <end position="47"/>
    </location>
</feature>
<keyword evidence="6" id="KW-0813">Transport</keyword>
<dbReference type="PANTHER" id="PTHR32479">
    <property type="entry name" value="GLYCOLATE OXIDASE IRON-SULFUR SUBUNIT"/>
    <property type="match status" value="1"/>
</dbReference>
<organism evidence="8 9">
    <name type="scientific">Thiorhodococcus mannitoliphagus</name>
    <dbReference type="NCBI Taxonomy" id="329406"/>
    <lineage>
        <taxon>Bacteria</taxon>
        <taxon>Pseudomonadati</taxon>
        <taxon>Pseudomonadota</taxon>
        <taxon>Gammaproteobacteria</taxon>
        <taxon>Chromatiales</taxon>
        <taxon>Chromatiaceae</taxon>
        <taxon>Thiorhodococcus</taxon>
    </lineage>
</organism>
<dbReference type="EC" id="1.1.99.14" evidence="6"/>
<evidence type="ECO:0000256" key="2">
    <source>
        <dbReference type="ARBA" id="ARBA00022723"/>
    </source>
</evidence>
<dbReference type="EMBL" id="JAAIJR010000002">
    <property type="protein sequence ID" value="NEX18892.1"/>
    <property type="molecule type" value="Genomic_DNA"/>
</dbReference>
<dbReference type="GO" id="GO:0046872">
    <property type="term" value="F:metal ion binding"/>
    <property type="evidence" value="ECO:0007669"/>
    <property type="project" value="UniProtKB-UniRule"/>
</dbReference>
<evidence type="ECO:0000256" key="5">
    <source>
        <dbReference type="ARBA" id="ARBA00023014"/>
    </source>
</evidence>
<evidence type="ECO:0000256" key="1">
    <source>
        <dbReference type="ARBA" id="ARBA00022485"/>
    </source>
</evidence>
<evidence type="ECO:0000256" key="3">
    <source>
        <dbReference type="ARBA" id="ARBA00022737"/>
    </source>
</evidence>
<sequence>MQTEILPDFLATPEGQEADAILRACVHCGFCTATCPTYQLLGDELDGPRGRIYQIKMVLEGQAPTRVTQQHLDRCLTCRACETTCPSGVRYARLADIGRHYVEERVRRPVRERLLRWLMLRVLPYPRRVRPLLGLARALRPALPHSLQAKLPQPRSAGPWPASAGQRRMLVLGGCVQSVATPGTNATAARVLARLGIDLLEVPEAGCCGALAYHLNDREAALDAMRRNIDAWWPEIQAGCEAILITASGCGTMVKEYGEVLAEDPSYAEKAARVAALARDPVEILAAEDLAPLGAPGRGRKVAFHSPCSLQHGQQLKNLVEPVLTRLGFALTSVPDAHLCCGSAGTYSVTQPELSAQLKARKLSALTSGAPEMIATANVGCQLHLDSGTEVPVVHWLELLDANEVPAYE</sequence>
<dbReference type="Pfam" id="PF02754">
    <property type="entry name" value="CCG"/>
    <property type="match status" value="2"/>
</dbReference>
<comment type="catalytic activity">
    <reaction evidence="6">
        <text>glycolate + A = glyoxylate + AH2</text>
        <dbReference type="Rhea" id="RHEA:21264"/>
        <dbReference type="ChEBI" id="CHEBI:13193"/>
        <dbReference type="ChEBI" id="CHEBI:17499"/>
        <dbReference type="ChEBI" id="CHEBI:29805"/>
        <dbReference type="ChEBI" id="CHEBI:36655"/>
        <dbReference type="EC" id="1.1.99.14"/>
    </reaction>
</comment>
<dbReference type="Pfam" id="PF13183">
    <property type="entry name" value="Fer4_8"/>
    <property type="match status" value="1"/>
</dbReference>
<proteinExistence type="predicted"/>
<feature type="domain" description="4Fe-4S ferredoxin-type" evidence="7">
    <location>
        <begin position="65"/>
        <end position="95"/>
    </location>
</feature>
<dbReference type="InterPro" id="IPR012257">
    <property type="entry name" value="Glc_ox_4Fe-4S"/>
</dbReference>
<dbReference type="RefSeq" id="WP_164651771.1">
    <property type="nucleotide sequence ID" value="NZ_JAAIJR010000002.1"/>
</dbReference>
<gene>
    <name evidence="8" type="primary">glcF</name>
    <name evidence="8" type="ORF">G3480_00905</name>
</gene>
<comment type="function">
    <text evidence="6">Component of a complex that catalyzes the oxidation of glycolate to glyoxylate.</text>
</comment>
<dbReference type="PIRSF" id="PIRSF000139">
    <property type="entry name" value="Glc_ox_4Fe-4S"/>
    <property type="match status" value="1"/>
</dbReference>
<dbReference type="Gene3D" id="1.10.1060.10">
    <property type="entry name" value="Alpha-helical ferredoxin"/>
    <property type="match status" value="1"/>
</dbReference>
<keyword evidence="3" id="KW-0677">Repeat</keyword>
<dbReference type="GO" id="GO:0019154">
    <property type="term" value="F:glycolate dehydrogenase activity"/>
    <property type="evidence" value="ECO:0007669"/>
    <property type="project" value="UniProtKB-EC"/>
</dbReference>
<dbReference type="SUPFAM" id="SSF54862">
    <property type="entry name" value="4Fe-4S ferredoxins"/>
    <property type="match status" value="1"/>
</dbReference>
<evidence type="ECO:0000313" key="9">
    <source>
        <dbReference type="Proteomes" id="UP000471640"/>
    </source>
</evidence>
<dbReference type="AlphaFoldDB" id="A0A6P1DSB3"/>
<dbReference type="NCBIfam" id="NF008434">
    <property type="entry name" value="PRK11274.1"/>
    <property type="match status" value="1"/>
</dbReference>
<dbReference type="InterPro" id="IPR017900">
    <property type="entry name" value="4Fe4S_Fe_S_CS"/>
</dbReference>
<protein>
    <recommendedName>
        <fullName evidence="6">Glycolate oxidase iron-sulfur subunit</fullName>
        <ecNumber evidence="6">1.1.99.14</ecNumber>
    </recommendedName>
</protein>
<keyword evidence="9" id="KW-1185">Reference proteome</keyword>
<comment type="cofactor">
    <cofactor evidence="6">
        <name>[4Fe-4S] cluster</name>
        <dbReference type="ChEBI" id="CHEBI:49883"/>
    </cofactor>
    <text evidence="6">Binds 2 [4Fe-4S] clusters.</text>
</comment>
<comment type="catalytic activity">
    <reaction evidence="6">
        <text>(R)-lactate + A = pyruvate + AH2</text>
        <dbReference type="Rhea" id="RHEA:15089"/>
        <dbReference type="ChEBI" id="CHEBI:13193"/>
        <dbReference type="ChEBI" id="CHEBI:15361"/>
        <dbReference type="ChEBI" id="CHEBI:16004"/>
        <dbReference type="ChEBI" id="CHEBI:17499"/>
    </reaction>
</comment>
<name>A0A6P1DSB3_9GAMM</name>
<dbReference type="GO" id="GO:0051539">
    <property type="term" value="F:4 iron, 4 sulfur cluster binding"/>
    <property type="evidence" value="ECO:0007669"/>
    <property type="project" value="UniProtKB-UniRule"/>
</dbReference>
<keyword evidence="8" id="KW-0560">Oxidoreductase</keyword>
<evidence type="ECO:0000256" key="6">
    <source>
        <dbReference type="PIRNR" id="PIRNR000139"/>
    </source>
</evidence>
<dbReference type="Proteomes" id="UP000471640">
    <property type="component" value="Unassembled WGS sequence"/>
</dbReference>
<dbReference type="PROSITE" id="PS00198">
    <property type="entry name" value="4FE4S_FER_1"/>
    <property type="match status" value="1"/>
</dbReference>
<comment type="caution">
    <text evidence="8">The sequence shown here is derived from an EMBL/GenBank/DDBJ whole genome shotgun (WGS) entry which is preliminary data.</text>
</comment>
<dbReference type="InterPro" id="IPR004017">
    <property type="entry name" value="Cys_rich_dom"/>
</dbReference>
<keyword evidence="2 6" id="KW-0479">Metal-binding</keyword>
<dbReference type="FunFam" id="1.10.1060.10:FF:000012">
    <property type="entry name" value="Glycolate oxidase iron-sulfur subunit"/>
    <property type="match status" value="1"/>
</dbReference>
<reference evidence="8 9" key="2">
    <citation type="submission" date="2020-02" db="EMBL/GenBank/DDBJ databases">
        <title>Genome sequences of Thiorhodococcus mannitoliphagus and Thiorhodococcus minor, purple sulfur photosynthetic bacteria in the gammaproteobacterial family, Chromatiaceae.</title>
        <authorList>
            <person name="Aviles F.A."/>
            <person name="Meyer T.E."/>
            <person name="Kyndt J.A."/>
        </authorList>
    </citation>
    <scope>NUCLEOTIDE SEQUENCE [LARGE SCALE GENOMIC DNA]</scope>
    <source>
        <strain evidence="8 9">DSM 18266</strain>
    </source>
</reference>
<dbReference type="InterPro" id="IPR009051">
    <property type="entry name" value="Helical_ferredxn"/>
</dbReference>
<keyword evidence="6" id="KW-0249">Electron transport</keyword>
<accession>A0A6P1DSB3</accession>
<dbReference type="InterPro" id="IPR017896">
    <property type="entry name" value="4Fe4S_Fe-S-bd"/>
</dbReference>
<keyword evidence="5 6" id="KW-0411">Iron-sulfur</keyword>